<protein>
    <recommendedName>
        <fullName evidence="1">SnoaL-like domain-containing protein</fullName>
    </recommendedName>
</protein>
<name>A0ABP4QHU0_9ACTN</name>
<proteinExistence type="predicted"/>
<dbReference type="EMBL" id="BAAAOS010000061">
    <property type="protein sequence ID" value="GAA1611483.1"/>
    <property type="molecule type" value="Genomic_DNA"/>
</dbReference>
<comment type="caution">
    <text evidence="2">The sequence shown here is derived from an EMBL/GenBank/DDBJ whole genome shotgun (WGS) entry which is preliminary data.</text>
</comment>
<organism evidence="2 3">
    <name type="scientific">Kribbella sancticallisti</name>
    <dbReference type="NCBI Taxonomy" id="460087"/>
    <lineage>
        <taxon>Bacteria</taxon>
        <taxon>Bacillati</taxon>
        <taxon>Actinomycetota</taxon>
        <taxon>Actinomycetes</taxon>
        <taxon>Propionibacteriales</taxon>
        <taxon>Kribbellaceae</taxon>
        <taxon>Kribbella</taxon>
    </lineage>
</organism>
<feature type="domain" description="SnoaL-like" evidence="1">
    <location>
        <begin position="12"/>
        <end position="113"/>
    </location>
</feature>
<evidence type="ECO:0000313" key="3">
    <source>
        <dbReference type="Proteomes" id="UP001500393"/>
    </source>
</evidence>
<evidence type="ECO:0000313" key="2">
    <source>
        <dbReference type="EMBL" id="GAA1611483.1"/>
    </source>
</evidence>
<keyword evidence="3" id="KW-1185">Reference proteome</keyword>
<gene>
    <name evidence="2" type="ORF">GCM10009789_77250</name>
</gene>
<dbReference type="SUPFAM" id="SSF54427">
    <property type="entry name" value="NTF2-like"/>
    <property type="match status" value="1"/>
</dbReference>
<reference evidence="3" key="1">
    <citation type="journal article" date="2019" name="Int. J. Syst. Evol. Microbiol.">
        <title>The Global Catalogue of Microorganisms (GCM) 10K type strain sequencing project: providing services to taxonomists for standard genome sequencing and annotation.</title>
        <authorList>
            <consortium name="The Broad Institute Genomics Platform"/>
            <consortium name="The Broad Institute Genome Sequencing Center for Infectious Disease"/>
            <person name="Wu L."/>
            <person name="Ma J."/>
        </authorList>
    </citation>
    <scope>NUCLEOTIDE SEQUENCE [LARGE SCALE GENOMIC DNA]</scope>
    <source>
        <strain evidence="3">JCM 14969</strain>
    </source>
</reference>
<dbReference type="InterPro" id="IPR037401">
    <property type="entry name" value="SnoaL-like"/>
</dbReference>
<dbReference type="Pfam" id="PF12680">
    <property type="entry name" value="SnoaL_2"/>
    <property type="match status" value="1"/>
</dbReference>
<dbReference type="InterPro" id="IPR032710">
    <property type="entry name" value="NTF2-like_dom_sf"/>
</dbReference>
<accession>A0ABP4QHU0</accession>
<dbReference type="Proteomes" id="UP001500393">
    <property type="component" value="Unassembled WGS sequence"/>
</dbReference>
<dbReference type="Gene3D" id="3.10.450.50">
    <property type="match status" value="1"/>
</dbReference>
<sequence length="132" mass="14339">MTQTIDTASVAEAYAKAWNSRDVDAILALHAEGSTFHSHGRGAAVEGIEGLRAAFGQVFELFPGFRAEIHRLLLGEGHWTLDWTLHFEPAGGGERGFGCIDIVELDEEGLVARKDTYYDLESFKQATAGAEA</sequence>
<evidence type="ECO:0000259" key="1">
    <source>
        <dbReference type="Pfam" id="PF12680"/>
    </source>
</evidence>